<keyword evidence="5" id="KW-1185">Reference proteome</keyword>
<sequence length="384" mass="39156">MSAEPVRSGTGASAELFFEDLTPGRWFDLGMLTVDGDEMVAFARRFDPQWYHVDEELARQSHHGGLIASGFYTVSLFMRAYVDHVLSRAAADASPGLEELRWLAPVRAGDRLAVRLDVMGSKPSTARPGLGTVTLSGTMLRLDVEGRPECEVLRTRFRGWFTLRDQDDPDDVTEPDSVVDGDEPLPDDPNPVAVTTGPDPMAGAAPAAGPDAVPAPGGHPATVAASRTGPLPVLATDARPSGPPVSGPPVSGPPVSGPPAPIGAPVSAPPLPGGAPAPVSAPPLPGGPATQVGAPVSAPPLPDGPPGVPGRMVASASSVDAPTAVLPGPVVSAPPAPTGPTGRYGLDAPTAVIPAARDPHDHPDPSHLHHLPEATRGSTPPEAI</sequence>
<dbReference type="Gene3D" id="3.10.129.10">
    <property type="entry name" value="Hotdog Thioesterase"/>
    <property type="match status" value="1"/>
</dbReference>
<reference evidence="5" key="1">
    <citation type="submission" date="2016-06" db="EMBL/GenBank/DDBJ databases">
        <authorList>
            <person name="Varghese N."/>
            <person name="Submissions Spin"/>
        </authorList>
    </citation>
    <scope>NUCLEOTIDE SEQUENCE [LARGE SCALE GENOMIC DNA]</scope>
    <source>
        <strain evidence="5">DSM 43816</strain>
    </source>
</reference>
<protein>
    <submittedName>
        <fullName evidence="4">Acyl dehydratase</fullName>
    </submittedName>
</protein>
<feature type="compositionally biased region" description="Basic and acidic residues" evidence="2">
    <location>
        <begin position="357"/>
        <end position="373"/>
    </location>
</feature>
<evidence type="ECO:0000259" key="3">
    <source>
        <dbReference type="Pfam" id="PF01575"/>
    </source>
</evidence>
<evidence type="ECO:0000256" key="1">
    <source>
        <dbReference type="ARBA" id="ARBA00005254"/>
    </source>
</evidence>
<comment type="similarity">
    <text evidence="1">Belongs to the enoyl-CoA hydratase/isomerase family.</text>
</comment>
<accession>A0A1C4VC28</accession>
<feature type="compositionally biased region" description="Acidic residues" evidence="2">
    <location>
        <begin position="167"/>
        <end position="186"/>
    </location>
</feature>
<feature type="compositionally biased region" description="Pro residues" evidence="2">
    <location>
        <begin position="297"/>
        <end position="308"/>
    </location>
</feature>
<feature type="region of interest" description="Disordered" evidence="2">
    <location>
        <begin position="328"/>
        <end position="347"/>
    </location>
</feature>
<feature type="compositionally biased region" description="Low complexity" evidence="2">
    <location>
        <begin position="197"/>
        <end position="221"/>
    </location>
</feature>
<feature type="region of interest" description="Disordered" evidence="2">
    <location>
        <begin position="352"/>
        <end position="384"/>
    </location>
</feature>
<dbReference type="AlphaFoldDB" id="A0A1C4VC28"/>
<feature type="compositionally biased region" description="Pro residues" evidence="2">
    <location>
        <begin position="241"/>
        <end position="286"/>
    </location>
</feature>
<dbReference type="Pfam" id="PF01575">
    <property type="entry name" value="MaoC_dehydratas"/>
    <property type="match status" value="1"/>
</dbReference>
<dbReference type="InParanoid" id="A0A1C4VC28"/>
<proteinExistence type="inferred from homology"/>
<dbReference type="EMBL" id="LT607413">
    <property type="protein sequence ID" value="SCE81593.1"/>
    <property type="molecule type" value="Genomic_DNA"/>
</dbReference>
<dbReference type="InterPro" id="IPR002539">
    <property type="entry name" value="MaoC-like_dom"/>
</dbReference>
<evidence type="ECO:0000313" key="4">
    <source>
        <dbReference type="EMBL" id="SCE81593.1"/>
    </source>
</evidence>
<dbReference type="RefSeq" id="WP_197701721.1">
    <property type="nucleotide sequence ID" value="NZ_LT607413.1"/>
</dbReference>
<feature type="domain" description="MaoC-like" evidence="3">
    <location>
        <begin position="32"/>
        <end position="129"/>
    </location>
</feature>
<feature type="region of interest" description="Disordered" evidence="2">
    <location>
        <begin position="164"/>
        <end position="319"/>
    </location>
</feature>
<dbReference type="InterPro" id="IPR029069">
    <property type="entry name" value="HotDog_dom_sf"/>
</dbReference>
<gene>
    <name evidence="4" type="ORF">GA0070618_1135</name>
</gene>
<evidence type="ECO:0000256" key="2">
    <source>
        <dbReference type="SAM" id="MobiDB-lite"/>
    </source>
</evidence>
<name>A0A1C4VC28_MICEC</name>
<evidence type="ECO:0000313" key="5">
    <source>
        <dbReference type="Proteomes" id="UP000198253"/>
    </source>
</evidence>
<dbReference type="SUPFAM" id="SSF54637">
    <property type="entry name" value="Thioesterase/thiol ester dehydrase-isomerase"/>
    <property type="match status" value="1"/>
</dbReference>
<organism evidence="4 5">
    <name type="scientific">Micromonospora echinospora</name>
    <name type="common">Micromonospora purpurea</name>
    <dbReference type="NCBI Taxonomy" id="1877"/>
    <lineage>
        <taxon>Bacteria</taxon>
        <taxon>Bacillati</taxon>
        <taxon>Actinomycetota</taxon>
        <taxon>Actinomycetes</taxon>
        <taxon>Micromonosporales</taxon>
        <taxon>Micromonosporaceae</taxon>
        <taxon>Micromonospora</taxon>
    </lineage>
</organism>
<dbReference type="Proteomes" id="UP000198253">
    <property type="component" value="Chromosome I"/>
</dbReference>